<sequence>MWSRRLVNSVCGRTGYVYTNQSLTEAANYASNTDQKASTDVRGGYDMEGLLNFVQLYCDAPHRHQSPYYKHPVSGILATNGVLHKNTNTAMVMRAQKYLEHFKDLGLKGSAVLTARVEGVLLYRGRDVPRTLHAHLLINKDRVAELVAEKPALIPFLSTADEDVRGFRKELVLTLCRGLERVMTQRTFSAGYDPCWQAFQLELALEEYHHGQPRTPLHKFQKPHQDEGILGLAPHTSASMGLSPPPLTIWTTNEIQQKRATQLFGLAGSLSANDAIIGRHMIRALLTDVGYGQAEKLLEYPELVDQIVTHHTYARFPQVFRLAYEMVVEAERDPGLALLEGLRSLGFKFFPLLRFRDFKGGKRIQWNARDFVEVREQGAPVSVATRAESLTEQIIQQLMARELSGQGHLEVFQTYGMPWLRALLTRMPREVTVEAKQMDIYVYVAFSQERLLQLQIRSTFELRTICRNTVLFKLHEDLPTRVQGAQLKRKRDTEDDAALNALLREAEHEPWHDLNSVQLLEEEEGERVERAPSMVVPVTVRTWWSAQEMECVPTGGSLQQDYQTYLRNCQREGIPVRSKKAFQRKHLAMTKDEQDQRPGTSTDM</sequence>
<comment type="caution">
    <text evidence="1">The sequence shown here is derived from an EMBL/GenBank/DDBJ whole genome shotgun (WGS) entry which is preliminary data.</text>
</comment>
<reference evidence="2" key="1">
    <citation type="submission" date="2024-04" db="EMBL/GenBank/DDBJ databases">
        <title>Salinicola lusitanus LLJ914,a marine bacterium isolated from the Okinawa Trough.</title>
        <authorList>
            <person name="Li J."/>
        </authorList>
    </citation>
    <scope>NUCLEOTIDE SEQUENCE [LARGE SCALE GENOMIC DNA]</scope>
</reference>
<proteinExistence type="predicted"/>
<name>A0AAW0P557_9GOBI</name>
<protein>
    <submittedName>
        <fullName evidence="1">Uncharacterized protein</fullName>
    </submittedName>
</protein>
<dbReference type="Proteomes" id="UP001460270">
    <property type="component" value="Unassembled WGS sequence"/>
</dbReference>
<gene>
    <name evidence="1" type="ORF">WMY93_012987</name>
</gene>
<evidence type="ECO:0000313" key="2">
    <source>
        <dbReference type="Proteomes" id="UP001460270"/>
    </source>
</evidence>
<organism evidence="1 2">
    <name type="scientific">Mugilogobius chulae</name>
    <name type="common">yellowstripe goby</name>
    <dbReference type="NCBI Taxonomy" id="88201"/>
    <lineage>
        <taxon>Eukaryota</taxon>
        <taxon>Metazoa</taxon>
        <taxon>Chordata</taxon>
        <taxon>Craniata</taxon>
        <taxon>Vertebrata</taxon>
        <taxon>Euteleostomi</taxon>
        <taxon>Actinopterygii</taxon>
        <taxon>Neopterygii</taxon>
        <taxon>Teleostei</taxon>
        <taxon>Neoteleostei</taxon>
        <taxon>Acanthomorphata</taxon>
        <taxon>Gobiaria</taxon>
        <taxon>Gobiiformes</taxon>
        <taxon>Gobioidei</taxon>
        <taxon>Gobiidae</taxon>
        <taxon>Gobionellinae</taxon>
        <taxon>Mugilogobius</taxon>
    </lineage>
</organism>
<keyword evidence="2" id="KW-1185">Reference proteome</keyword>
<dbReference type="EMBL" id="JBBPFD010000009">
    <property type="protein sequence ID" value="KAK7912776.1"/>
    <property type="molecule type" value="Genomic_DNA"/>
</dbReference>
<accession>A0AAW0P557</accession>
<evidence type="ECO:0000313" key="1">
    <source>
        <dbReference type="EMBL" id="KAK7912776.1"/>
    </source>
</evidence>
<dbReference type="AlphaFoldDB" id="A0AAW0P557"/>